<dbReference type="SUPFAM" id="SSF52374">
    <property type="entry name" value="Nucleotidylyl transferase"/>
    <property type="match status" value="1"/>
</dbReference>
<feature type="binding site" evidence="9">
    <location>
        <begin position="22"/>
        <end position="23"/>
    </location>
    <ligand>
        <name>ATP</name>
        <dbReference type="ChEBI" id="CHEBI:30616"/>
    </ligand>
</feature>
<dbReference type="GO" id="GO:0005524">
    <property type="term" value="F:ATP binding"/>
    <property type="evidence" value="ECO:0007669"/>
    <property type="project" value="UniProtKB-KW"/>
</dbReference>
<evidence type="ECO:0000256" key="1">
    <source>
        <dbReference type="ARBA" id="ARBA00022490"/>
    </source>
</evidence>
<dbReference type="GO" id="GO:0015937">
    <property type="term" value="P:coenzyme A biosynthetic process"/>
    <property type="evidence" value="ECO:0007669"/>
    <property type="project" value="UniProtKB-UniRule"/>
</dbReference>
<dbReference type="PRINTS" id="PR01020">
    <property type="entry name" value="LPSBIOSNTHSS"/>
</dbReference>
<feature type="binding site" evidence="9">
    <location>
        <begin position="138"/>
        <end position="144"/>
    </location>
    <ligand>
        <name>ATP</name>
        <dbReference type="ChEBI" id="CHEBI:30616"/>
    </ligand>
</feature>
<dbReference type="GO" id="GO:0004595">
    <property type="term" value="F:pantetheine-phosphate adenylyltransferase activity"/>
    <property type="evidence" value="ECO:0007669"/>
    <property type="project" value="UniProtKB-UniRule"/>
</dbReference>
<feature type="domain" description="Cytidyltransferase-like" evidence="10">
    <location>
        <begin position="18"/>
        <end position="148"/>
    </location>
</feature>
<dbReference type="Pfam" id="PF01467">
    <property type="entry name" value="CTP_transf_like"/>
    <property type="match status" value="1"/>
</dbReference>
<dbReference type="InterPro" id="IPR001980">
    <property type="entry name" value="PPAT"/>
</dbReference>
<dbReference type="PANTHER" id="PTHR21342:SF1">
    <property type="entry name" value="PHOSPHOPANTETHEINE ADENYLYLTRANSFERASE"/>
    <property type="match status" value="1"/>
</dbReference>
<name>A0A4P6JUW1_KTERU</name>
<evidence type="ECO:0000256" key="5">
    <source>
        <dbReference type="ARBA" id="ARBA00022840"/>
    </source>
</evidence>
<evidence type="ECO:0000313" key="12">
    <source>
        <dbReference type="Proteomes" id="UP000290365"/>
    </source>
</evidence>
<evidence type="ECO:0000256" key="3">
    <source>
        <dbReference type="ARBA" id="ARBA00022695"/>
    </source>
</evidence>
<comment type="catalytic activity">
    <reaction evidence="8 9">
        <text>(R)-4'-phosphopantetheine + ATP + H(+) = 3'-dephospho-CoA + diphosphate</text>
        <dbReference type="Rhea" id="RHEA:19801"/>
        <dbReference type="ChEBI" id="CHEBI:15378"/>
        <dbReference type="ChEBI" id="CHEBI:30616"/>
        <dbReference type="ChEBI" id="CHEBI:33019"/>
        <dbReference type="ChEBI" id="CHEBI:57328"/>
        <dbReference type="ChEBI" id="CHEBI:61723"/>
        <dbReference type="EC" id="2.7.7.3"/>
    </reaction>
</comment>
<evidence type="ECO:0000256" key="4">
    <source>
        <dbReference type="ARBA" id="ARBA00022741"/>
    </source>
</evidence>
<feature type="binding site" evidence="9">
    <location>
        <position position="30"/>
    </location>
    <ligand>
        <name>ATP</name>
        <dbReference type="ChEBI" id="CHEBI:30616"/>
    </ligand>
</feature>
<feature type="binding site" evidence="9">
    <location>
        <begin position="103"/>
        <end position="105"/>
    </location>
    <ligand>
        <name>ATP</name>
        <dbReference type="ChEBI" id="CHEBI:30616"/>
    </ligand>
</feature>
<dbReference type="AlphaFoldDB" id="A0A4P6JUW1"/>
<evidence type="ECO:0000256" key="9">
    <source>
        <dbReference type="HAMAP-Rule" id="MF_00151"/>
    </source>
</evidence>
<comment type="subunit">
    <text evidence="9">Homohexamer.</text>
</comment>
<sequence length="174" mass="19445">MISPRGLSVSYEKQRIAVYPGSFDPPTNGHLDIARRAARLFDTLVVAVYAFPAKNLLFSVEERMELWREVIKAEELTNIRVEHFSTLAVEFVHSVGGVAIIKGLRSPNDFEAEFQQGLMNRKLAPEVETICLLTNLENLFVSSSLLKEVARLGGNVKDMLPEPVIQALKHKNGL</sequence>
<dbReference type="InterPro" id="IPR004821">
    <property type="entry name" value="Cyt_trans-like"/>
</dbReference>
<dbReference type="NCBIfam" id="TIGR01510">
    <property type="entry name" value="coaD_prev_kdtB"/>
    <property type="match status" value="1"/>
</dbReference>
<dbReference type="GO" id="GO:0005737">
    <property type="term" value="C:cytoplasm"/>
    <property type="evidence" value="ECO:0007669"/>
    <property type="project" value="UniProtKB-SubCell"/>
</dbReference>
<organism evidence="11 12">
    <name type="scientific">Ktedonosporobacter rubrisoli</name>
    <dbReference type="NCBI Taxonomy" id="2509675"/>
    <lineage>
        <taxon>Bacteria</taxon>
        <taxon>Bacillati</taxon>
        <taxon>Chloroflexota</taxon>
        <taxon>Ktedonobacteria</taxon>
        <taxon>Ktedonobacterales</taxon>
        <taxon>Ktedonosporobacteraceae</taxon>
        <taxon>Ktedonosporobacter</taxon>
    </lineage>
</organism>
<dbReference type="EMBL" id="CP035758">
    <property type="protein sequence ID" value="QBD79175.1"/>
    <property type="molecule type" value="Genomic_DNA"/>
</dbReference>
<feature type="binding site" evidence="9">
    <location>
        <position position="102"/>
    </location>
    <ligand>
        <name>substrate</name>
    </ligand>
</feature>
<feature type="binding site" evidence="9">
    <location>
        <position position="113"/>
    </location>
    <ligand>
        <name>ATP</name>
        <dbReference type="ChEBI" id="CHEBI:30616"/>
    </ligand>
</feature>
<comment type="cofactor">
    <cofactor evidence="9">
        <name>Mg(2+)</name>
        <dbReference type="ChEBI" id="CHEBI:18420"/>
    </cofactor>
</comment>
<accession>A0A4P6JUW1</accession>
<dbReference type="Gene3D" id="3.40.50.620">
    <property type="entry name" value="HUPs"/>
    <property type="match status" value="1"/>
</dbReference>
<proteinExistence type="inferred from homology"/>
<evidence type="ECO:0000259" key="10">
    <source>
        <dbReference type="Pfam" id="PF01467"/>
    </source>
</evidence>
<dbReference type="EC" id="2.7.7.3" evidence="9"/>
<evidence type="ECO:0000256" key="6">
    <source>
        <dbReference type="ARBA" id="ARBA00022842"/>
    </source>
</evidence>
<feature type="site" description="Transition state stabilizer" evidence="9">
    <location>
        <position position="30"/>
    </location>
</feature>
<keyword evidence="1 9" id="KW-0963">Cytoplasm</keyword>
<comment type="subcellular location">
    <subcellularLocation>
        <location evidence="9">Cytoplasm</location>
    </subcellularLocation>
</comment>
<dbReference type="CDD" id="cd02163">
    <property type="entry name" value="PPAT"/>
    <property type="match status" value="1"/>
</dbReference>
<gene>
    <name evidence="9" type="primary">coaD</name>
    <name evidence="11" type="ORF">EPA93_25625</name>
</gene>
<keyword evidence="6 9" id="KW-0460">Magnesium</keyword>
<comment type="pathway">
    <text evidence="9">Cofactor biosynthesis; coenzyme A biosynthesis; CoA from (R)-pantothenate: step 4/5.</text>
</comment>
<dbReference type="Proteomes" id="UP000290365">
    <property type="component" value="Chromosome"/>
</dbReference>
<dbReference type="KEGG" id="kbs:EPA93_25625"/>
<comment type="function">
    <text evidence="9">Reversibly transfers an adenylyl group from ATP to 4'-phosphopantetheine, yielding dephospho-CoA (dPCoA) and pyrophosphate.</text>
</comment>
<comment type="similarity">
    <text evidence="9">Belongs to the bacterial CoaD family.</text>
</comment>
<keyword evidence="3 9" id="KW-0548">Nucleotidyltransferase</keyword>
<evidence type="ECO:0000256" key="8">
    <source>
        <dbReference type="ARBA" id="ARBA00029346"/>
    </source>
</evidence>
<keyword evidence="2 9" id="KW-0808">Transferase</keyword>
<keyword evidence="7 9" id="KW-0173">Coenzyme A biosynthesis</keyword>
<keyword evidence="12" id="KW-1185">Reference proteome</keyword>
<dbReference type="NCBIfam" id="TIGR00125">
    <property type="entry name" value="cyt_tran_rel"/>
    <property type="match status" value="1"/>
</dbReference>
<dbReference type="UniPathway" id="UPA00241">
    <property type="reaction ID" value="UER00355"/>
</dbReference>
<keyword evidence="4 9" id="KW-0547">Nucleotide-binding</keyword>
<dbReference type="OrthoDB" id="9806661at2"/>
<protein>
    <recommendedName>
        <fullName evidence="9">Phosphopantetheine adenylyltransferase</fullName>
        <ecNumber evidence="9">2.7.7.3</ecNumber>
    </recommendedName>
    <alternativeName>
        <fullName evidence="9">Dephospho-CoA pyrophosphorylase</fullName>
    </alternativeName>
    <alternativeName>
        <fullName evidence="9">Pantetheine-phosphate adenylyltransferase</fullName>
        <shortName evidence="9">PPAT</shortName>
    </alternativeName>
</protein>
<evidence type="ECO:0000256" key="7">
    <source>
        <dbReference type="ARBA" id="ARBA00022993"/>
    </source>
</evidence>
<keyword evidence="5 9" id="KW-0067">ATP-binding</keyword>
<feature type="binding site" evidence="9">
    <location>
        <position position="54"/>
    </location>
    <ligand>
        <name>substrate</name>
    </ligand>
</feature>
<evidence type="ECO:0000313" key="11">
    <source>
        <dbReference type="EMBL" id="QBD79175.1"/>
    </source>
</evidence>
<dbReference type="InterPro" id="IPR014729">
    <property type="entry name" value="Rossmann-like_a/b/a_fold"/>
</dbReference>
<feature type="binding site" evidence="9">
    <location>
        <position position="88"/>
    </location>
    <ligand>
        <name>substrate</name>
    </ligand>
</feature>
<feature type="binding site" evidence="9">
    <location>
        <position position="22"/>
    </location>
    <ligand>
        <name>substrate</name>
    </ligand>
</feature>
<dbReference type="PANTHER" id="PTHR21342">
    <property type="entry name" value="PHOSPHOPANTETHEINE ADENYLYLTRANSFERASE"/>
    <property type="match status" value="1"/>
</dbReference>
<dbReference type="HAMAP" id="MF_00151">
    <property type="entry name" value="PPAT_bact"/>
    <property type="match status" value="1"/>
</dbReference>
<evidence type="ECO:0000256" key="2">
    <source>
        <dbReference type="ARBA" id="ARBA00022679"/>
    </source>
</evidence>
<reference evidence="11 12" key="1">
    <citation type="submission" date="2019-01" db="EMBL/GenBank/DDBJ databases">
        <title>Ktedonosporobacter rubrisoli SCAWS-G2.</title>
        <authorList>
            <person name="Huang Y."/>
            <person name="Yan B."/>
        </authorList>
    </citation>
    <scope>NUCLEOTIDE SEQUENCE [LARGE SCALE GENOMIC DNA]</scope>
    <source>
        <strain evidence="11 12">SCAWS-G2</strain>
    </source>
</reference>